<evidence type="ECO:0000256" key="2">
    <source>
        <dbReference type="ARBA" id="ARBA00022448"/>
    </source>
</evidence>
<keyword evidence="4" id="KW-0479">Metal-binding</keyword>
<comment type="subcellular location">
    <subcellularLocation>
        <location evidence="1">Membrane</location>
    </subcellularLocation>
</comment>
<evidence type="ECO:0000256" key="1">
    <source>
        <dbReference type="ARBA" id="ARBA00004370"/>
    </source>
</evidence>
<proteinExistence type="predicted"/>
<keyword evidence="9" id="KW-1185">Reference proteome</keyword>
<name>A0ABX8JRJ8_9BACT</name>
<keyword evidence="7" id="KW-0472">Membrane</keyword>
<evidence type="ECO:0000256" key="3">
    <source>
        <dbReference type="ARBA" id="ARBA00022617"/>
    </source>
</evidence>
<dbReference type="Proteomes" id="UP000683493">
    <property type="component" value="Chromosome"/>
</dbReference>
<protein>
    <submittedName>
        <fullName evidence="8">Cytochrome C</fullName>
    </submittedName>
</protein>
<evidence type="ECO:0000313" key="9">
    <source>
        <dbReference type="Proteomes" id="UP000683493"/>
    </source>
</evidence>
<sequence length="425" mass="44802">MCALATMILVQPRALAFHSGGAGECEGCHSMHGSKDGVVQIGGGASLLKGSDASSTCLLCHQANGDSGPTTYHVSTPDGEIPPGTSPKQLSPGGDFGWLKKSFTWYADMTSPMSQSSGERHGHNIVAQDFNYQPDITNITAPGGSYPSQALSCISCHDPHGRYRRTLDGSVSTSGAPIKASGSFLTSPEPDAAASVGTYRLLAGSGYYTKALGAGQSFIYGPPAALAPLVANRSEDTTQTRIAYGAGISDWCRNCHTDKIHNGTVSFQHPTSGVATGTSSGVLGPDMVNYYDSYVKTGDLTGTAGTAYLSLVPFEIGTNNYATLRTILSVTPTKGPDTADGTPAVMCLSCHRAHASGWDEAVRWNSKSTQIEYAGKYSQEGQLYQPYGQGRSEAEARQAYYQIPATFFASNQQPLCYKCHATLPQ</sequence>
<evidence type="ECO:0000256" key="5">
    <source>
        <dbReference type="ARBA" id="ARBA00022982"/>
    </source>
</evidence>
<keyword evidence="6" id="KW-0408">Iron</keyword>
<dbReference type="PANTHER" id="PTHR30333">
    <property type="entry name" value="CYTOCHROME C-TYPE PROTEIN"/>
    <property type="match status" value="1"/>
</dbReference>
<keyword evidence="2" id="KW-0813">Transport</keyword>
<dbReference type="EMBL" id="CP076724">
    <property type="protein sequence ID" value="QWV99766.1"/>
    <property type="molecule type" value="Genomic_DNA"/>
</dbReference>
<reference evidence="8 9" key="1">
    <citation type="submission" date="2021-06" db="EMBL/GenBank/DDBJ databases">
        <title>Gemonas diversity in paddy soil.</title>
        <authorList>
            <person name="Liu G."/>
        </authorList>
    </citation>
    <scope>NUCLEOTIDE SEQUENCE [LARGE SCALE GENOMIC DNA]</scope>
    <source>
        <strain evidence="8 9">RG29</strain>
    </source>
</reference>
<gene>
    <name evidence="8" type="ORF">KP005_14155</name>
</gene>
<evidence type="ECO:0000313" key="8">
    <source>
        <dbReference type="EMBL" id="QWV99766.1"/>
    </source>
</evidence>
<dbReference type="PANTHER" id="PTHR30333:SF1">
    <property type="entry name" value="CYTOCHROME C-TYPE PROTEIN NAPC"/>
    <property type="match status" value="1"/>
</dbReference>
<evidence type="ECO:0000256" key="4">
    <source>
        <dbReference type="ARBA" id="ARBA00022723"/>
    </source>
</evidence>
<evidence type="ECO:0000256" key="7">
    <source>
        <dbReference type="ARBA" id="ARBA00023136"/>
    </source>
</evidence>
<accession>A0ABX8JRJ8</accession>
<dbReference type="InterPro" id="IPR051174">
    <property type="entry name" value="Cytochrome_c-type_ET"/>
</dbReference>
<keyword evidence="3" id="KW-0349">Heme</keyword>
<evidence type="ECO:0000256" key="6">
    <source>
        <dbReference type="ARBA" id="ARBA00023004"/>
    </source>
</evidence>
<organism evidence="8 9">
    <name type="scientific">Geomonas diazotrophica</name>
    <dbReference type="NCBI Taxonomy" id="2843197"/>
    <lineage>
        <taxon>Bacteria</taxon>
        <taxon>Pseudomonadati</taxon>
        <taxon>Thermodesulfobacteriota</taxon>
        <taxon>Desulfuromonadia</taxon>
        <taxon>Geobacterales</taxon>
        <taxon>Geobacteraceae</taxon>
        <taxon>Geomonas</taxon>
    </lineage>
</organism>
<keyword evidence="5" id="KW-0249">Electron transport</keyword>
<dbReference type="CDD" id="cd21555">
    <property type="entry name" value="OmcS-like"/>
    <property type="match status" value="1"/>
</dbReference>